<feature type="compositionally biased region" description="Basic and acidic residues" evidence="1">
    <location>
        <begin position="48"/>
        <end position="59"/>
    </location>
</feature>
<dbReference type="AlphaFoldDB" id="A0AAD7D4N7"/>
<accession>A0AAD7D4N7</accession>
<protein>
    <submittedName>
        <fullName evidence="2">Uncharacterized protein</fullName>
    </submittedName>
</protein>
<reference evidence="2" key="1">
    <citation type="submission" date="2023-03" db="EMBL/GenBank/DDBJ databases">
        <title>Massive genome expansion in bonnet fungi (Mycena s.s.) driven by repeated elements and novel gene families across ecological guilds.</title>
        <authorList>
            <consortium name="Lawrence Berkeley National Laboratory"/>
            <person name="Harder C.B."/>
            <person name="Miyauchi S."/>
            <person name="Viragh M."/>
            <person name="Kuo A."/>
            <person name="Thoen E."/>
            <person name="Andreopoulos B."/>
            <person name="Lu D."/>
            <person name="Skrede I."/>
            <person name="Drula E."/>
            <person name="Henrissat B."/>
            <person name="Morin E."/>
            <person name="Kohler A."/>
            <person name="Barry K."/>
            <person name="LaButti K."/>
            <person name="Morin E."/>
            <person name="Salamov A."/>
            <person name="Lipzen A."/>
            <person name="Mereny Z."/>
            <person name="Hegedus B."/>
            <person name="Baldrian P."/>
            <person name="Stursova M."/>
            <person name="Weitz H."/>
            <person name="Taylor A."/>
            <person name="Grigoriev I.V."/>
            <person name="Nagy L.G."/>
            <person name="Martin F."/>
            <person name="Kauserud H."/>
        </authorList>
    </citation>
    <scope>NUCLEOTIDE SEQUENCE</scope>
    <source>
        <strain evidence="2">CBHHK067</strain>
    </source>
</reference>
<sequence length="258" mass="28964">MDAGAGDEGGARMQRTEGRVYGGVDPTSDERRRRGVRGSNEAHAACEGQRESRKERGHEEGEEEGEDCRHGYGKDGDDSMQRMWADGARGICVQGAEFTEQDTREEMEGCGKEGVEDEESAADKVTGFSPNTKLPPHLCRDGCLRARPRECGPREPSFNCTDETFYLENSWISQAPRLLDSGTDSGYRRGWVDLAGYSTADQYYYWSFDSSGEDRLGGDLATQVSLPEVIFEVYAYADFWRMVQYDLLRKFHEIKGVD</sequence>
<comment type="caution">
    <text evidence="2">The sequence shown here is derived from an EMBL/GenBank/DDBJ whole genome shotgun (WGS) entry which is preliminary data.</text>
</comment>
<evidence type="ECO:0000256" key="1">
    <source>
        <dbReference type="SAM" id="MobiDB-lite"/>
    </source>
</evidence>
<name>A0AAD7D4N7_MYCRO</name>
<keyword evidence="3" id="KW-1185">Reference proteome</keyword>
<dbReference type="EMBL" id="JARKIE010000135">
    <property type="protein sequence ID" value="KAJ7678339.1"/>
    <property type="molecule type" value="Genomic_DNA"/>
</dbReference>
<feature type="region of interest" description="Disordered" evidence="1">
    <location>
        <begin position="1"/>
        <end position="74"/>
    </location>
</feature>
<evidence type="ECO:0000313" key="2">
    <source>
        <dbReference type="EMBL" id="KAJ7678339.1"/>
    </source>
</evidence>
<proteinExistence type="predicted"/>
<dbReference type="Proteomes" id="UP001221757">
    <property type="component" value="Unassembled WGS sequence"/>
</dbReference>
<evidence type="ECO:0000313" key="3">
    <source>
        <dbReference type="Proteomes" id="UP001221757"/>
    </source>
</evidence>
<gene>
    <name evidence="2" type="ORF">B0H17DRAFT_1139413</name>
</gene>
<organism evidence="2 3">
    <name type="scientific">Mycena rosella</name>
    <name type="common">Pink bonnet</name>
    <name type="synonym">Agaricus rosellus</name>
    <dbReference type="NCBI Taxonomy" id="1033263"/>
    <lineage>
        <taxon>Eukaryota</taxon>
        <taxon>Fungi</taxon>
        <taxon>Dikarya</taxon>
        <taxon>Basidiomycota</taxon>
        <taxon>Agaricomycotina</taxon>
        <taxon>Agaricomycetes</taxon>
        <taxon>Agaricomycetidae</taxon>
        <taxon>Agaricales</taxon>
        <taxon>Marasmiineae</taxon>
        <taxon>Mycenaceae</taxon>
        <taxon>Mycena</taxon>
    </lineage>
</organism>